<dbReference type="Proteomes" id="UP000077266">
    <property type="component" value="Unassembled WGS sequence"/>
</dbReference>
<dbReference type="AlphaFoldDB" id="A0A165H9G2"/>
<gene>
    <name evidence="2" type="ORF">EXIGLDRAFT_92044</name>
</gene>
<keyword evidence="3" id="KW-1185">Reference proteome</keyword>
<reference evidence="2 3" key="1">
    <citation type="journal article" date="2016" name="Mol. Biol. Evol.">
        <title>Comparative Genomics of Early-Diverging Mushroom-Forming Fungi Provides Insights into the Origins of Lignocellulose Decay Capabilities.</title>
        <authorList>
            <person name="Nagy L.G."/>
            <person name="Riley R."/>
            <person name="Tritt A."/>
            <person name="Adam C."/>
            <person name="Daum C."/>
            <person name="Floudas D."/>
            <person name="Sun H."/>
            <person name="Yadav J.S."/>
            <person name="Pangilinan J."/>
            <person name="Larsson K.H."/>
            <person name="Matsuura K."/>
            <person name="Barry K."/>
            <person name="Labutti K."/>
            <person name="Kuo R."/>
            <person name="Ohm R.A."/>
            <person name="Bhattacharya S.S."/>
            <person name="Shirouzu T."/>
            <person name="Yoshinaga Y."/>
            <person name="Martin F.M."/>
            <person name="Grigoriev I.V."/>
            <person name="Hibbett D.S."/>
        </authorList>
    </citation>
    <scope>NUCLEOTIDE SEQUENCE [LARGE SCALE GENOMIC DNA]</scope>
    <source>
        <strain evidence="2 3">HHB12029</strain>
    </source>
</reference>
<organism evidence="2 3">
    <name type="scientific">Exidia glandulosa HHB12029</name>
    <dbReference type="NCBI Taxonomy" id="1314781"/>
    <lineage>
        <taxon>Eukaryota</taxon>
        <taxon>Fungi</taxon>
        <taxon>Dikarya</taxon>
        <taxon>Basidiomycota</taxon>
        <taxon>Agaricomycotina</taxon>
        <taxon>Agaricomycetes</taxon>
        <taxon>Auriculariales</taxon>
        <taxon>Exidiaceae</taxon>
        <taxon>Exidia</taxon>
    </lineage>
</organism>
<evidence type="ECO:0000256" key="1">
    <source>
        <dbReference type="SAM" id="MobiDB-lite"/>
    </source>
</evidence>
<accession>A0A165H9G2</accession>
<sequence>MASSSVRTAMFACRGDRPMAGATSAMSVLHPLSAFKTFSRTHSNVVNRRYSCRLGCTSCFTPSTRRRTSRRLQLMLQTRSDTRADDIARDSSSPRTRVQAHTPFI</sequence>
<evidence type="ECO:0000313" key="3">
    <source>
        <dbReference type="Proteomes" id="UP000077266"/>
    </source>
</evidence>
<evidence type="ECO:0000313" key="2">
    <source>
        <dbReference type="EMBL" id="KZV91640.1"/>
    </source>
</evidence>
<proteinExistence type="predicted"/>
<protein>
    <submittedName>
        <fullName evidence="2">Uncharacterized protein</fullName>
    </submittedName>
</protein>
<feature type="region of interest" description="Disordered" evidence="1">
    <location>
        <begin position="77"/>
        <end position="105"/>
    </location>
</feature>
<name>A0A165H9G2_EXIGL</name>
<feature type="compositionally biased region" description="Basic and acidic residues" evidence="1">
    <location>
        <begin position="80"/>
        <end position="89"/>
    </location>
</feature>
<dbReference type="InParanoid" id="A0A165H9G2"/>
<dbReference type="EMBL" id="KV426023">
    <property type="protein sequence ID" value="KZV91640.1"/>
    <property type="molecule type" value="Genomic_DNA"/>
</dbReference>